<evidence type="ECO:0000256" key="1">
    <source>
        <dbReference type="SAM" id="Phobius"/>
    </source>
</evidence>
<reference evidence="2 3" key="1">
    <citation type="submission" date="2016-04" db="EMBL/GenBank/DDBJ databases">
        <title>The genome of Intoshia linei affirms orthonectids as highly simplified spiralians.</title>
        <authorList>
            <person name="Mikhailov K.V."/>
            <person name="Slusarev G.S."/>
            <person name="Nikitin M.A."/>
            <person name="Logacheva M.D."/>
            <person name="Penin A."/>
            <person name="Aleoshin V."/>
            <person name="Panchin Y.V."/>
        </authorList>
    </citation>
    <scope>NUCLEOTIDE SEQUENCE [LARGE SCALE GENOMIC DNA]</scope>
    <source>
        <strain evidence="2">Intl2013</strain>
        <tissue evidence="2">Whole animal</tissue>
    </source>
</reference>
<evidence type="ECO:0000313" key="3">
    <source>
        <dbReference type="Proteomes" id="UP000078046"/>
    </source>
</evidence>
<name>A0A177AXK5_9BILA</name>
<comment type="caution">
    <text evidence="2">The sequence shown here is derived from an EMBL/GenBank/DDBJ whole genome shotgun (WGS) entry which is preliminary data.</text>
</comment>
<dbReference type="EMBL" id="LWCA01000839">
    <property type="protein sequence ID" value="OAF66748.1"/>
    <property type="molecule type" value="Genomic_DNA"/>
</dbReference>
<protein>
    <submittedName>
        <fullName evidence="2">Uncharacterized protein</fullName>
    </submittedName>
</protein>
<evidence type="ECO:0000313" key="2">
    <source>
        <dbReference type="EMBL" id="OAF66748.1"/>
    </source>
</evidence>
<organism evidence="2 3">
    <name type="scientific">Intoshia linei</name>
    <dbReference type="NCBI Taxonomy" id="1819745"/>
    <lineage>
        <taxon>Eukaryota</taxon>
        <taxon>Metazoa</taxon>
        <taxon>Spiralia</taxon>
        <taxon>Lophotrochozoa</taxon>
        <taxon>Mesozoa</taxon>
        <taxon>Orthonectida</taxon>
        <taxon>Rhopaluridae</taxon>
        <taxon>Intoshia</taxon>
    </lineage>
</organism>
<gene>
    <name evidence="2" type="ORF">A3Q56_05528</name>
</gene>
<keyword evidence="1" id="KW-0472">Membrane</keyword>
<sequence>MLCLKKLSVQEVLDLSLLESAYQVSVEEFDDFDNRNENNVIEKWGDSEQEKSVKFIQENIASSLKFLEAYIISYMDPNFDIPGGFKAVWRSHVWGDLGTALYYYTWYGYNTFRLAYLCSTFIFHLLKTIGMIISCFICYSRILDISYEMRYGERKIYKKMMEVQNENNFINWMGFSQVGLNTTYGETTNTTASIVNTL</sequence>
<dbReference type="OrthoDB" id="6267493at2759"/>
<feature type="transmembrane region" description="Helical" evidence="1">
    <location>
        <begin position="114"/>
        <end position="139"/>
    </location>
</feature>
<keyword evidence="3" id="KW-1185">Reference proteome</keyword>
<dbReference type="Proteomes" id="UP000078046">
    <property type="component" value="Unassembled WGS sequence"/>
</dbReference>
<accession>A0A177AXK5</accession>
<dbReference type="AlphaFoldDB" id="A0A177AXK5"/>
<keyword evidence="1" id="KW-0812">Transmembrane</keyword>
<keyword evidence="1" id="KW-1133">Transmembrane helix</keyword>
<proteinExistence type="predicted"/>